<name>A0ABU9HTQ6_9FLAO</name>
<accession>A0ABU9HTQ6</accession>
<evidence type="ECO:0000313" key="1">
    <source>
        <dbReference type="EMBL" id="MEL1243543.1"/>
    </source>
</evidence>
<dbReference type="InterPro" id="IPR005335">
    <property type="entry name" value="Terminase_ssu"/>
</dbReference>
<evidence type="ECO:0000313" key="2">
    <source>
        <dbReference type="Proteomes" id="UP001464555"/>
    </source>
</evidence>
<dbReference type="EMBL" id="JBBYHR010000002">
    <property type="protein sequence ID" value="MEL1243543.1"/>
    <property type="molecule type" value="Genomic_DNA"/>
</dbReference>
<dbReference type="Gene3D" id="1.10.10.1400">
    <property type="entry name" value="Terminase, small subunit, N-terminal DNA-binding domain, HTH motif"/>
    <property type="match status" value="1"/>
</dbReference>
<comment type="caution">
    <text evidence="1">The sequence shown here is derived from an EMBL/GenBank/DDBJ whole genome shotgun (WGS) entry which is preliminary data.</text>
</comment>
<dbReference type="RefSeq" id="WP_341695859.1">
    <property type="nucleotide sequence ID" value="NZ_JBBYHR010000002.1"/>
</dbReference>
<keyword evidence="2" id="KW-1185">Reference proteome</keyword>
<sequence length="180" mass="20406">MKNPKTLTIKQENFCRAYLRLGNKSAAYREAYNVYDKPIVAPSATRISSNPLVMARIKELQQEAQVRNNITLDELLQNLAAMVRFDIADLYDENGSLIALKDMPLETRQMIQQLDVSEVYGRNSEGVRDVVGAVKKIKTYSRTDAIEKLMKHLGGYEKDNQQSKPIQNIVFLNLGDGEPE</sequence>
<reference evidence="1 2" key="1">
    <citation type="submission" date="2024-04" db="EMBL/GenBank/DDBJ databases">
        <title>Flavobacterium sp. DGU11 16S ribosomal RNA gene Genome sequencing and assembly.</title>
        <authorList>
            <person name="Park S."/>
        </authorList>
    </citation>
    <scope>NUCLEOTIDE SEQUENCE [LARGE SCALE GENOMIC DNA]</scope>
    <source>
        <strain evidence="1 2">DGU11</strain>
    </source>
</reference>
<protein>
    <submittedName>
        <fullName evidence="1">Terminase small subunit</fullName>
    </submittedName>
</protein>
<dbReference type="InterPro" id="IPR038713">
    <property type="entry name" value="Terminase_Gp1_N_sf"/>
</dbReference>
<gene>
    <name evidence="1" type="ORF">AAEO56_04655</name>
</gene>
<dbReference type="Pfam" id="PF03592">
    <property type="entry name" value="Terminase_2"/>
    <property type="match status" value="1"/>
</dbReference>
<organism evidence="1 2">
    <name type="scientific">Flavobacterium arundinis</name>
    <dbReference type="NCBI Taxonomy" id="3139143"/>
    <lineage>
        <taxon>Bacteria</taxon>
        <taxon>Pseudomonadati</taxon>
        <taxon>Bacteroidota</taxon>
        <taxon>Flavobacteriia</taxon>
        <taxon>Flavobacteriales</taxon>
        <taxon>Flavobacteriaceae</taxon>
        <taxon>Flavobacterium</taxon>
    </lineage>
</organism>
<dbReference type="Proteomes" id="UP001464555">
    <property type="component" value="Unassembled WGS sequence"/>
</dbReference>
<proteinExistence type="predicted"/>